<accession>A0A5C4SMI9</accession>
<feature type="chain" id="PRO_5023137445" description="Galactose oxidase" evidence="2">
    <location>
        <begin position="20"/>
        <end position="846"/>
    </location>
</feature>
<keyword evidence="1" id="KW-0812">Transmembrane</keyword>
<keyword evidence="1" id="KW-1133">Transmembrane helix</keyword>
<keyword evidence="2" id="KW-0732">Signal</keyword>
<evidence type="ECO:0008006" key="5">
    <source>
        <dbReference type="Google" id="ProtNLM"/>
    </source>
</evidence>
<keyword evidence="1" id="KW-0472">Membrane</keyword>
<dbReference type="PANTHER" id="PTHR35807:SF1">
    <property type="entry name" value="TRANSCRIPTIONAL REGULATOR REDD"/>
    <property type="match status" value="1"/>
</dbReference>
<dbReference type="InterPro" id="IPR011043">
    <property type="entry name" value="Gal_Oxase/kelch_b-propeller"/>
</dbReference>
<evidence type="ECO:0000313" key="4">
    <source>
        <dbReference type="Proteomes" id="UP000308713"/>
    </source>
</evidence>
<dbReference type="GO" id="GO:0006355">
    <property type="term" value="P:regulation of DNA-templated transcription"/>
    <property type="evidence" value="ECO:0007669"/>
    <property type="project" value="TreeGrafter"/>
</dbReference>
<dbReference type="GO" id="GO:0003677">
    <property type="term" value="F:DNA binding"/>
    <property type="evidence" value="ECO:0007669"/>
    <property type="project" value="TreeGrafter"/>
</dbReference>
<feature type="signal peptide" evidence="2">
    <location>
        <begin position="1"/>
        <end position="19"/>
    </location>
</feature>
<evidence type="ECO:0000313" key="3">
    <source>
        <dbReference type="EMBL" id="TNJ44921.1"/>
    </source>
</evidence>
<keyword evidence="4" id="KW-1185">Reference proteome</keyword>
<proteinExistence type="predicted"/>
<feature type="transmembrane region" description="Helical" evidence="1">
    <location>
        <begin position="552"/>
        <end position="570"/>
    </location>
</feature>
<dbReference type="AlphaFoldDB" id="A0A5C4SMI9"/>
<dbReference type="PANTHER" id="PTHR35807">
    <property type="entry name" value="TRANSCRIPTIONAL REGULATOR REDD-RELATED"/>
    <property type="match status" value="1"/>
</dbReference>
<dbReference type="SUPFAM" id="SSF50965">
    <property type="entry name" value="Galactose oxidase, central domain"/>
    <property type="match status" value="1"/>
</dbReference>
<sequence length="846" mass="97863">MKKNILFIFLLTFFNGVTAQDVLDEGLYFSSHEVTQEQRTSLNLTPNYPLEIDQKLVVEFEANFRRGDGYYGNIVQLIGDKKTNIDLVANLNHENENFWLVVKDKILFKYKWADIPRGSYDKWIKFKIEINAKHSEITISINGYKLSKDIEGISKMDVLDIIFGKSRYKGFVTTDVCPMSIKNVKILDNNNALIKNWPLGKHTKKNKVYDNISNDEALVENPKWLIDQHVFWKKIQDFNFNNLLGTANDPINKRVYFINPKSIYIYHIDNNTIDTLNQIRNTINCQSANYKFNHLSNELLAYSIDEGFYQKFDFKKQQWSESKTSCPETAYFHHNKIISPIDSTLLTFGGYGFYKYKSQISNFSFGKYNIQSLDLSSQVPPRYLSSMGLQSDNKLLLFGGYGSPSGKQGVRSRHFYDLYSIDLNNNYKTNKLWETDNIPYSPFVPVSSMIIDENTDSFYTLTYNNTNYNTNLKLAQIGVSSPKVTVFSDSIPYEFLDIKSHVDFFLDSNNSKIHTLTVTESKASLYSLTYPPLFPEDIYQNEIEPLVLRKNYWIYALFGLILIFISIFLIRKRLNKPNRKVKTTDAPALNEEILELTHVKPEKVKTSAIYLYGGFQVYDKEGNDITALFTPTLKQLFLIILLTSAKNGKGISSNQLTELLWPNKSDSNARNNRNVNISKLRLLLDKIGNIEISNDNTYWNINLGNSVFCDFTFVQEALDENANKHLDHEQTYKLLNIISKGEISPDVHTEWIEDFKNDDNNMLIDNLIRIAKYIDDAQLLILLSNIILKYAPLNEDAISIKCKSLYNQGKKGIAKKNYNDFCQKYFELLEADYEKSFKETISDFKN</sequence>
<protein>
    <recommendedName>
        <fullName evidence="5">Galactose oxidase</fullName>
    </recommendedName>
</protein>
<dbReference type="Proteomes" id="UP000308713">
    <property type="component" value="Unassembled WGS sequence"/>
</dbReference>
<dbReference type="Gene3D" id="1.10.10.10">
    <property type="entry name" value="Winged helix-like DNA-binding domain superfamily/Winged helix DNA-binding domain"/>
    <property type="match status" value="1"/>
</dbReference>
<dbReference type="RefSeq" id="WP_139696181.1">
    <property type="nucleotide sequence ID" value="NZ_CP074074.1"/>
</dbReference>
<dbReference type="EMBL" id="VDCS01000006">
    <property type="protein sequence ID" value="TNJ44921.1"/>
    <property type="molecule type" value="Genomic_DNA"/>
</dbReference>
<organism evidence="3 4">
    <name type="scientific">Allotamlana fucoidanivorans</name>
    <dbReference type="NCBI Taxonomy" id="2583814"/>
    <lineage>
        <taxon>Bacteria</taxon>
        <taxon>Pseudomonadati</taxon>
        <taxon>Bacteroidota</taxon>
        <taxon>Flavobacteriia</taxon>
        <taxon>Flavobacteriales</taxon>
        <taxon>Flavobacteriaceae</taxon>
        <taxon>Allotamlana</taxon>
    </lineage>
</organism>
<dbReference type="InterPro" id="IPR051677">
    <property type="entry name" value="AfsR-DnrI-RedD_regulator"/>
</dbReference>
<evidence type="ECO:0000256" key="2">
    <source>
        <dbReference type="SAM" id="SignalP"/>
    </source>
</evidence>
<comment type="caution">
    <text evidence="3">The sequence shown here is derived from an EMBL/GenBank/DDBJ whole genome shotgun (WGS) entry which is preliminary data.</text>
</comment>
<name>A0A5C4SMI9_9FLAO</name>
<dbReference type="InterPro" id="IPR015915">
    <property type="entry name" value="Kelch-typ_b-propeller"/>
</dbReference>
<reference evidence="3 4" key="1">
    <citation type="submission" date="2019-05" db="EMBL/GenBank/DDBJ databases">
        <title>Tamlana fucoidanivorans sp. nov., isolated from the surface of algae collected from Fujian province in China.</title>
        <authorList>
            <person name="Li J."/>
        </authorList>
    </citation>
    <scope>NUCLEOTIDE SEQUENCE [LARGE SCALE GENOMIC DNA]</scope>
    <source>
        <strain evidence="3 4">CW2-9</strain>
    </source>
</reference>
<gene>
    <name evidence="3" type="ORF">FGF67_07085</name>
</gene>
<dbReference type="Gene3D" id="2.120.10.80">
    <property type="entry name" value="Kelch-type beta propeller"/>
    <property type="match status" value="1"/>
</dbReference>
<evidence type="ECO:0000256" key="1">
    <source>
        <dbReference type="SAM" id="Phobius"/>
    </source>
</evidence>
<dbReference type="InterPro" id="IPR036388">
    <property type="entry name" value="WH-like_DNA-bd_sf"/>
</dbReference>
<dbReference type="OrthoDB" id="1110630at2"/>